<feature type="non-terminal residue" evidence="1">
    <location>
        <position position="1"/>
    </location>
</feature>
<sequence length="79" mass="8649">HVIAEMGTVGPCNIVHDKKFAAICFGIGYHYMVPELISTLDSSSWSISDDLRVPVVLCWIATPVRSHPEGQVAVITCYC</sequence>
<reference evidence="1 2" key="1">
    <citation type="journal article" date="2019" name="Sci. Rep.">
        <title>Orb-weaving spider Araneus ventricosus genome elucidates the spidroin gene catalogue.</title>
        <authorList>
            <person name="Kono N."/>
            <person name="Nakamura H."/>
            <person name="Ohtoshi R."/>
            <person name="Moran D.A.P."/>
            <person name="Shinohara A."/>
            <person name="Yoshida Y."/>
            <person name="Fujiwara M."/>
            <person name="Mori M."/>
            <person name="Tomita M."/>
            <person name="Arakawa K."/>
        </authorList>
    </citation>
    <scope>NUCLEOTIDE SEQUENCE [LARGE SCALE GENOMIC DNA]</scope>
</reference>
<proteinExistence type="predicted"/>
<comment type="caution">
    <text evidence="1">The sequence shown here is derived from an EMBL/GenBank/DDBJ whole genome shotgun (WGS) entry which is preliminary data.</text>
</comment>
<evidence type="ECO:0000313" key="2">
    <source>
        <dbReference type="Proteomes" id="UP000499080"/>
    </source>
</evidence>
<dbReference type="EMBL" id="BGPR01224624">
    <property type="protein sequence ID" value="GBN69442.1"/>
    <property type="molecule type" value="Genomic_DNA"/>
</dbReference>
<keyword evidence="2" id="KW-1185">Reference proteome</keyword>
<dbReference type="AlphaFoldDB" id="A0A4Y2R1E9"/>
<name>A0A4Y2R1E9_ARAVE</name>
<accession>A0A4Y2R1E9</accession>
<dbReference type="Proteomes" id="UP000499080">
    <property type="component" value="Unassembled WGS sequence"/>
</dbReference>
<evidence type="ECO:0000313" key="1">
    <source>
        <dbReference type="EMBL" id="GBN69442.1"/>
    </source>
</evidence>
<organism evidence="1 2">
    <name type="scientific">Araneus ventricosus</name>
    <name type="common">Orbweaver spider</name>
    <name type="synonym">Epeira ventricosa</name>
    <dbReference type="NCBI Taxonomy" id="182803"/>
    <lineage>
        <taxon>Eukaryota</taxon>
        <taxon>Metazoa</taxon>
        <taxon>Ecdysozoa</taxon>
        <taxon>Arthropoda</taxon>
        <taxon>Chelicerata</taxon>
        <taxon>Arachnida</taxon>
        <taxon>Araneae</taxon>
        <taxon>Araneomorphae</taxon>
        <taxon>Entelegynae</taxon>
        <taxon>Araneoidea</taxon>
        <taxon>Araneidae</taxon>
        <taxon>Araneus</taxon>
    </lineage>
</organism>
<gene>
    <name evidence="1" type="ORF">AVEN_145748_1</name>
</gene>
<protein>
    <submittedName>
        <fullName evidence="1">Uncharacterized protein</fullName>
    </submittedName>
</protein>